<protein>
    <submittedName>
        <fullName evidence="1">Uncharacterized protein</fullName>
    </submittedName>
</protein>
<name>A0A6J7WR68_9CAUD</name>
<evidence type="ECO:0000313" key="1">
    <source>
        <dbReference type="EMBL" id="CAB5220406.1"/>
    </source>
</evidence>
<reference evidence="1" key="1">
    <citation type="submission" date="2020-05" db="EMBL/GenBank/DDBJ databases">
        <authorList>
            <person name="Chiriac C."/>
            <person name="Salcher M."/>
            <person name="Ghai R."/>
            <person name="Kavagutti S V."/>
        </authorList>
    </citation>
    <scope>NUCLEOTIDE SEQUENCE</scope>
</reference>
<gene>
    <name evidence="1" type="ORF">UFOVP233_68</name>
</gene>
<dbReference type="Pfam" id="PF18906">
    <property type="entry name" value="Phage_tube_2"/>
    <property type="match status" value="2"/>
</dbReference>
<dbReference type="InterPro" id="IPR044000">
    <property type="entry name" value="Phage_tube_2"/>
</dbReference>
<dbReference type="EMBL" id="LR798285">
    <property type="protein sequence ID" value="CAB5220406.1"/>
    <property type="molecule type" value="Genomic_DNA"/>
</dbReference>
<organism evidence="1">
    <name type="scientific">uncultured Caudovirales phage</name>
    <dbReference type="NCBI Taxonomy" id="2100421"/>
    <lineage>
        <taxon>Viruses</taxon>
        <taxon>Duplodnaviria</taxon>
        <taxon>Heunggongvirae</taxon>
        <taxon>Uroviricota</taxon>
        <taxon>Caudoviricetes</taxon>
        <taxon>Peduoviridae</taxon>
        <taxon>Maltschvirus</taxon>
        <taxon>Maltschvirus maltsch</taxon>
    </lineage>
</organism>
<proteinExistence type="predicted"/>
<sequence length="405" mass="42400">MTVQSNVQTTIAYKAETTFGTPPTATGAQFLRRVSSNLAPVKDTFASNEVRSDYQVNDVRHGMRSARGTIEGELSTLTYDDFLEAALRGTWTAGVSTSPADFATGVTIATSGTTSTLTFAGAGSLLTKGFKIGDIVRTAGFTTPANNAAVAGNLRIVALTATVMTVYPAITAAASQATGWTVTVPGKKLTVGTQKRSFTIEQSLADATLWEAYSGVRVGGMTINAQPNGLATCSWELIGQNFNMGTSTPYFTTPTAETTTGIVSGVDGFLRLNGKEQGVVTGFQMNFTNNLSMTPVIGSTFGPDVFYGRIVCTGSVSAYLEDASLVNAFISESEIDLVATLEASGANPQEFLNFSMQRIKFTGASKTIGADGGVIAQFPFQALLKAGGAATAYDQSTLVIHRSNT</sequence>
<accession>A0A6J7WR68</accession>